<comment type="caution">
    <text evidence="1">The sequence shown here is derived from an EMBL/GenBank/DDBJ whole genome shotgun (WGS) entry which is preliminary data.</text>
</comment>
<name>A0AA39RNS4_ACESA</name>
<accession>A0AA39RNS4</accession>
<protein>
    <submittedName>
        <fullName evidence="1">Uncharacterized protein</fullName>
    </submittedName>
</protein>
<organism evidence="1 2">
    <name type="scientific">Acer saccharum</name>
    <name type="common">Sugar maple</name>
    <dbReference type="NCBI Taxonomy" id="4024"/>
    <lineage>
        <taxon>Eukaryota</taxon>
        <taxon>Viridiplantae</taxon>
        <taxon>Streptophyta</taxon>
        <taxon>Embryophyta</taxon>
        <taxon>Tracheophyta</taxon>
        <taxon>Spermatophyta</taxon>
        <taxon>Magnoliopsida</taxon>
        <taxon>eudicotyledons</taxon>
        <taxon>Gunneridae</taxon>
        <taxon>Pentapetalae</taxon>
        <taxon>rosids</taxon>
        <taxon>malvids</taxon>
        <taxon>Sapindales</taxon>
        <taxon>Sapindaceae</taxon>
        <taxon>Hippocastanoideae</taxon>
        <taxon>Acereae</taxon>
        <taxon>Acer</taxon>
    </lineage>
</organism>
<reference evidence="1" key="1">
    <citation type="journal article" date="2022" name="Plant J.">
        <title>Strategies of tolerance reflected in two North American maple genomes.</title>
        <authorList>
            <person name="McEvoy S.L."/>
            <person name="Sezen U.U."/>
            <person name="Trouern-Trend A."/>
            <person name="McMahon S.M."/>
            <person name="Schaberg P.G."/>
            <person name="Yang J."/>
            <person name="Wegrzyn J.L."/>
            <person name="Swenson N.G."/>
        </authorList>
    </citation>
    <scope>NUCLEOTIDE SEQUENCE</scope>
    <source>
        <strain evidence="1">NS2018</strain>
    </source>
</reference>
<proteinExistence type="predicted"/>
<dbReference type="AlphaFoldDB" id="A0AA39RNS4"/>
<dbReference type="EMBL" id="JAUESC010000386">
    <property type="protein sequence ID" value="KAK0577237.1"/>
    <property type="molecule type" value="Genomic_DNA"/>
</dbReference>
<dbReference type="Proteomes" id="UP001168877">
    <property type="component" value="Unassembled WGS sequence"/>
</dbReference>
<gene>
    <name evidence="1" type="ORF">LWI29_030014</name>
</gene>
<keyword evidence="2" id="KW-1185">Reference proteome</keyword>
<evidence type="ECO:0000313" key="2">
    <source>
        <dbReference type="Proteomes" id="UP001168877"/>
    </source>
</evidence>
<evidence type="ECO:0000313" key="1">
    <source>
        <dbReference type="EMBL" id="KAK0577237.1"/>
    </source>
</evidence>
<reference evidence="1" key="2">
    <citation type="submission" date="2023-06" db="EMBL/GenBank/DDBJ databases">
        <authorList>
            <person name="Swenson N.G."/>
            <person name="Wegrzyn J.L."/>
            <person name="Mcevoy S.L."/>
        </authorList>
    </citation>
    <scope>NUCLEOTIDE SEQUENCE</scope>
    <source>
        <strain evidence="1">NS2018</strain>
        <tissue evidence="1">Leaf</tissue>
    </source>
</reference>
<sequence length="131" mass="13754">MGELVCGRAGTGVIAAMGDCEGDEVIAAARDSWNSCLRRISCIARGDPSNCILAPVFHSKELLGVDAVGVLRLVTAWVTPAILSRELLGVDVVRVLRLSTALLAPTILSRGFAGLYYGCVTATSNRIACPH</sequence>